<dbReference type="PRINTS" id="PR00982">
    <property type="entry name" value="TRNASYNTHLYS"/>
</dbReference>
<reference evidence="7" key="1">
    <citation type="submission" date="2017-09" db="EMBL/GenBank/DDBJ databases">
        <title>Depth-based differentiation of microbial function through sediment-hosted aquifers and enrichment of novel symbionts in the deep terrestrial subsurface.</title>
        <authorList>
            <person name="Probst A.J."/>
            <person name="Ladd B."/>
            <person name="Jarett J.K."/>
            <person name="Geller-Mcgrath D.E."/>
            <person name="Sieber C.M.K."/>
            <person name="Emerson J.B."/>
            <person name="Anantharaman K."/>
            <person name="Thomas B.C."/>
            <person name="Malmstrom R."/>
            <person name="Stieglmeier M."/>
            <person name="Klingl A."/>
            <person name="Woyke T."/>
            <person name="Ryan C.M."/>
            <person name="Banfield J.F."/>
        </authorList>
    </citation>
    <scope>NUCLEOTIDE SEQUENCE [LARGE SCALE GENOMIC DNA]</scope>
</reference>
<evidence type="ECO:0000256" key="3">
    <source>
        <dbReference type="ARBA" id="ARBA00022840"/>
    </source>
</evidence>
<dbReference type="Pfam" id="PF00152">
    <property type="entry name" value="tRNA-synt_2"/>
    <property type="match status" value="1"/>
</dbReference>
<dbReference type="InterPro" id="IPR045864">
    <property type="entry name" value="aa-tRNA-synth_II/BPL/LPL"/>
</dbReference>
<dbReference type="InterPro" id="IPR012340">
    <property type="entry name" value="NA-bd_OB-fold"/>
</dbReference>
<evidence type="ECO:0000256" key="4">
    <source>
        <dbReference type="ARBA" id="ARBA00023146"/>
    </source>
</evidence>
<sequence>MESIKQARLKKLKAFRRKGINPYPAKAERTDTCREAIDNFDQLAAKKKEIILVGRLRTIREHGGSTFAHLKDGSAKFQIYFKKDELGEKEYRFFLANFDVGDFIQAKGKLFLTKRGEKTLLVKDCLILSKSLAALPEKWHGLKDVEERFRKRYLDLLMNEKVRKKFLVRSQIIKAVREFLEKRGFIEVETPILQLIPGGASAKPFQTHHNALDMDLYLRIAPELYLKRLLVGGLEKVYEIGRCFRNEGLDSHHNPDFTMLECYAAYWDWQDLMKFMEEMMHSLNPKVFPEKWSRVNYQDIVKKGQEKEAFAKIKKPTFVLGLPNIPLAKNGQVLQGVAWGVELIKAFSEQNDPIEQKKALKKQEDYRYDQDFVEALEYGMPPAAGFGIGIDRLVALLTDSHSLREVILFPLMKPK</sequence>
<dbReference type="Gene3D" id="2.40.50.140">
    <property type="entry name" value="Nucleic acid-binding proteins"/>
    <property type="match status" value="1"/>
</dbReference>
<dbReference type="CDD" id="cd04322">
    <property type="entry name" value="LysRS_N"/>
    <property type="match status" value="1"/>
</dbReference>
<accession>A0A2M7BUT5</accession>
<evidence type="ECO:0000256" key="2">
    <source>
        <dbReference type="ARBA" id="ARBA00022741"/>
    </source>
</evidence>
<dbReference type="PANTHER" id="PTHR42918">
    <property type="entry name" value="LYSYL-TRNA SYNTHETASE"/>
    <property type="match status" value="1"/>
</dbReference>
<dbReference type="Pfam" id="PF01336">
    <property type="entry name" value="tRNA_anti-codon"/>
    <property type="match status" value="1"/>
</dbReference>
<dbReference type="SUPFAM" id="SSF50249">
    <property type="entry name" value="Nucleic acid-binding proteins"/>
    <property type="match status" value="1"/>
</dbReference>
<dbReference type="PROSITE" id="PS50862">
    <property type="entry name" value="AA_TRNA_LIGASE_II"/>
    <property type="match status" value="1"/>
</dbReference>
<organism evidence="6 7">
    <name type="scientific">Candidatus Portnoybacteria bacterium CG03_land_8_20_14_0_80_41_10</name>
    <dbReference type="NCBI Taxonomy" id="1974808"/>
    <lineage>
        <taxon>Bacteria</taxon>
        <taxon>Candidatus Portnoyibacteriota</taxon>
    </lineage>
</organism>
<comment type="caution">
    <text evidence="6">The sequence shown here is derived from an EMBL/GenBank/DDBJ whole genome shotgun (WGS) entry which is preliminary data.</text>
</comment>
<proteinExistence type="predicted"/>
<gene>
    <name evidence="6" type="ORF">COS49_01155</name>
</gene>
<evidence type="ECO:0000259" key="5">
    <source>
        <dbReference type="PROSITE" id="PS50862"/>
    </source>
</evidence>
<dbReference type="Proteomes" id="UP000229894">
    <property type="component" value="Unassembled WGS sequence"/>
</dbReference>
<dbReference type="SUPFAM" id="SSF55681">
    <property type="entry name" value="Class II aaRS and biotin synthetases"/>
    <property type="match status" value="1"/>
</dbReference>
<evidence type="ECO:0000313" key="6">
    <source>
        <dbReference type="EMBL" id="PIV10321.1"/>
    </source>
</evidence>
<evidence type="ECO:0000256" key="1">
    <source>
        <dbReference type="ARBA" id="ARBA00022598"/>
    </source>
</evidence>
<dbReference type="PANTHER" id="PTHR42918:SF15">
    <property type="entry name" value="LYSINE--TRNA LIGASE, CHLOROPLASTIC_MITOCHONDRIAL"/>
    <property type="match status" value="1"/>
</dbReference>
<dbReference type="InterPro" id="IPR004364">
    <property type="entry name" value="Aa-tRNA-synt_II"/>
</dbReference>
<evidence type="ECO:0000313" key="7">
    <source>
        <dbReference type="Proteomes" id="UP000229894"/>
    </source>
</evidence>
<dbReference type="InterPro" id="IPR006195">
    <property type="entry name" value="aa-tRNA-synth_II"/>
</dbReference>
<dbReference type="Gene3D" id="3.30.930.10">
    <property type="entry name" value="Bira Bifunctional Protein, Domain 2"/>
    <property type="match status" value="2"/>
</dbReference>
<dbReference type="GO" id="GO:0004824">
    <property type="term" value="F:lysine-tRNA ligase activity"/>
    <property type="evidence" value="ECO:0007669"/>
    <property type="project" value="InterPro"/>
</dbReference>
<dbReference type="GO" id="GO:0005829">
    <property type="term" value="C:cytosol"/>
    <property type="evidence" value="ECO:0007669"/>
    <property type="project" value="TreeGrafter"/>
</dbReference>
<dbReference type="GO" id="GO:0005524">
    <property type="term" value="F:ATP binding"/>
    <property type="evidence" value="ECO:0007669"/>
    <property type="project" value="UniProtKB-KW"/>
</dbReference>
<name>A0A2M7BUT5_9BACT</name>
<dbReference type="GO" id="GO:0000049">
    <property type="term" value="F:tRNA binding"/>
    <property type="evidence" value="ECO:0007669"/>
    <property type="project" value="TreeGrafter"/>
</dbReference>
<dbReference type="GO" id="GO:0006430">
    <property type="term" value="P:lysyl-tRNA aminoacylation"/>
    <property type="evidence" value="ECO:0007669"/>
    <property type="project" value="InterPro"/>
</dbReference>
<keyword evidence="4" id="KW-0030">Aminoacyl-tRNA synthetase</keyword>
<keyword evidence="3" id="KW-0067">ATP-binding</keyword>
<keyword evidence="1 6" id="KW-0436">Ligase</keyword>
<dbReference type="EMBL" id="PEUX01000027">
    <property type="protein sequence ID" value="PIV10321.1"/>
    <property type="molecule type" value="Genomic_DNA"/>
</dbReference>
<protein>
    <submittedName>
        <fullName evidence="6">Lysine--tRNA ligase</fullName>
    </submittedName>
</protein>
<feature type="domain" description="Aminoacyl-transfer RNA synthetases class-II family profile" evidence="5">
    <location>
        <begin position="166"/>
        <end position="414"/>
    </location>
</feature>
<dbReference type="AlphaFoldDB" id="A0A2M7BUT5"/>
<keyword evidence="2" id="KW-0547">Nucleotide-binding</keyword>
<dbReference type="InterPro" id="IPR004365">
    <property type="entry name" value="NA-bd_OB_tRNA"/>
</dbReference>
<dbReference type="InterPro" id="IPR018149">
    <property type="entry name" value="Lys-tRNA-synth_II_C"/>
</dbReference>
<dbReference type="InterPro" id="IPR044136">
    <property type="entry name" value="Lys-tRNA-ligase_II_N"/>
</dbReference>